<dbReference type="Gene3D" id="2.60.40.3710">
    <property type="match status" value="1"/>
</dbReference>
<keyword evidence="4 7" id="KW-0573">Peptidoglycan synthesis</keyword>
<keyword evidence="3 7" id="KW-0133">Cell shape</keyword>
<feature type="compositionally biased region" description="Gly residues" evidence="8">
    <location>
        <begin position="1"/>
        <end position="12"/>
    </location>
</feature>
<proteinExistence type="predicted"/>
<evidence type="ECO:0000256" key="8">
    <source>
        <dbReference type="SAM" id="MobiDB-lite"/>
    </source>
</evidence>
<dbReference type="CDD" id="cd16913">
    <property type="entry name" value="YkuD_like"/>
    <property type="match status" value="1"/>
</dbReference>
<dbReference type="PANTHER" id="PTHR30582:SF2">
    <property type="entry name" value="L,D-TRANSPEPTIDASE YCIB-RELATED"/>
    <property type="match status" value="1"/>
</dbReference>
<keyword evidence="5" id="KW-0012">Acyltransferase</keyword>
<evidence type="ECO:0000256" key="1">
    <source>
        <dbReference type="ARBA" id="ARBA00004752"/>
    </source>
</evidence>
<name>A0ABS2TK88_9ACTN</name>
<dbReference type="InterPro" id="IPR038063">
    <property type="entry name" value="Transpep_catalytic_dom"/>
</dbReference>
<sequence length="388" mass="40941">MVVAGCGAGLGQDGKRGTPEPTATAAATASRDARADIAVSPRDGAQDVPATGPLRVSVARGTLTEVVVTSGDGLPVPGTVTPDARAWQANGPLQLATTYTVDAYAIDDRGRPAARHSDFTTLVPPHTVMGFWTPQDGSVVGTGMIVSVRFSRPIADRAAVEHGITVTADPPVPVAGHWFGDSRLDLRPAEYWRPGTRVTLTLRLRDVRAAPGVYGVQSRTVTFTIGRDQRSTVDAAAHVMTVRRDGVVLRTLPVSAGSPEHTTYNGVMVIAEKLPLTRMDSRTVGFGAAYDIPDVPHAMRLTRSGTFVHGNYWSPPTVFGTTNVSHGCIGLSDTKGGGLATPAGWFFTHSLIGDPIRVVNSHDTTVAPDNGMGGWNLTWPQWRAGSAL</sequence>
<organism evidence="10 11">
    <name type="scientific">Actinacidiphila acididurans</name>
    <dbReference type="NCBI Taxonomy" id="2784346"/>
    <lineage>
        <taxon>Bacteria</taxon>
        <taxon>Bacillati</taxon>
        <taxon>Actinomycetota</taxon>
        <taxon>Actinomycetes</taxon>
        <taxon>Kitasatosporales</taxon>
        <taxon>Streptomycetaceae</taxon>
        <taxon>Actinacidiphila</taxon>
    </lineage>
</organism>
<keyword evidence="2" id="KW-0808">Transferase</keyword>
<accession>A0ABS2TK88</accession>
<dbReference type="InterPro" id="IPR050979">
    <property type="entry name" value="LD-transpeptidase"/>
</dbReference>
<dbReference type="CDD" id="cd13432">
    <property type="entry name" value="LDT_IgD_like_2"/>
    <property type="match status" value="1"/>
</dbReference>
<dbReference type="PROSITE" id="PS52029">
    <property type="entry name" value="LD_TPASE"/>
    <property type="match status" value="1"/>
</dbReference>
<keyword evidence="11" id="KW-1185">Reference proteome</keyword>
<evidence type="ECO:0000256" key="3">
    <source>
        <dbReference type="ARBA" id="ARBA00022960"/>
    </source>
</evidence>
<dbReference type="Pfam" id="PF17964">
    <property type="entry name" value="Big_10"/>
    <property type="match status" value="1"/>
</dbReference>
<dbReference type="Gene3D" id="2.60.40.3780">
    <property type="match status" value="1"/>
</dbReference>
<dbReference type="Proteomes" id="UP000749040">
    <property type="component" value="Unassembled WGS sequence"/>
</dbReference>
<feature type="region of interest" description="Disordered" evidence="8">
    <location>
        <begin position="1"/>
        <end position="33"/>
    </location>
</feature>
<dbReference type="InterPro" id="IPR005490">
    <property type="entry name" value="LD_TPept_cat_dom"/>
</dbReference>
<reference evidence="10 11" key="1">
    <citation type="submission" date="2021-01" db="EMBL/GenBank/DDBJ databases">
        <title>Streptomyces acididurans sp. nov., isolated from a peat swamp forest soil.</title>
        <authorList>
            <person name="Chantavorakit T."/>
            <person name="Duangmal K."/>
        </authorList>
    </citation>
    <scope>NUCLEOTIDE SEQUENCE [LARGE SCALE GENOMIC DNA]</scope>
    <source>
        <strain evidence="10 11">KK5PA1</strain>
    </source>
</reference>
<evidence type="ECO:0000259" key="9">
    <source>
        <dbReference type="PROSITE" id="PS52029"/>
    </source>
</evidence>
<feature type="active site" description="Nucleophile" evidence="7">
    <location>
        <position position="328"/>
    </location>
</feature>
<evidence type="ECO:0000256" key="6">
    <source>
        <dbReference type="ARBA" id="ARBA00023316"/>
    </source>
</evidence>
<evidence type="ECO:0000256" key="7">
    <source>
        <dbReference type="PROSITE-ProRule" id="PRU01373"/>
    </source>
</evidence>
<feature type="active site" description="Proton donor/acceptor" evidence="7">
    <location>
        <position position="309"/>
    </location>
</feature>
<comment type="pathway">
    <text evidence="1 7">Cell wall biogenesis; peptidoglycan biosynthesis.</text>
</comment>
<dbReference type="PANTHER" id="PTHR30582">
    <property type="entry name" value="L,D-TRANSPEPTIDASE"/>
    <property type="match status" value="1"/>
</dbReference>
<evidence type="ECO:0000256" key="4">
    <source>
        <dbReference type="ARBA" id="ARBA00022984"/>
    </source>
</evidence>
<gene>
    <name evidence="10" type="ORF">ITX44_04250</name>
</gene>
<dbReference type="SUPFAM" id="SSF141523">
    <property type="entry name" value="L,D-transpeptidase catalytic domain-like"/>
    <property type="match status" value="1"/>
</dbReference>
<feature type="domain" description="L,D-TPase catalytic" evidence="9">
    <location>
        <begin position="229"/>
        <end position="359"/>
    </location>
</feature>
<evidence type="ECO:0000256" key="5">
    <source>
        <dbReference type="ARBA" id="ARBA00023315"/>
    </source>
</evidence>
<protein>
    <submittedName>
        <fullName evidence="10">L,D-transpeptidase family protein</fullName>
    </submittedName>
</protein>
<comment type="caution">
    <text evidence="10">The sequence shown here is derived from an EMBL/GenBank/DDBJ whole genome shotgun (WGS) entry which is preliminary data.</text>
</comment>
<dbReference type="InterPro" id="IPR041280">
    <property type="entry name" value="Big_10"/>
</dbReference>
<dbReference type="EMBL" id="JADKYB010000002">
    <property type="protein sequence ID" value="MBM9503755.1"/>
    <property type="molecule type" value="Genomic_DNA"/>
</dbReference>
<evidence type="ECO:0000313" key="11">
    <source>
        <dbReference type="Proteomes" id="UP000749040"/>
    </source>
</evidence>
<dbReference type="Pfam" id="PF03734">
    <property type="entry name" value="YkuD"/>
    <property type="match status" value="1"/>
</dbReference>
<dbReference type="RefSeq" id="WP_205355869.1">
    <property type="nucleotide sequence ID" value="NZ_JADKYB010000002.1"/>
</dbReference>
<dbReference type="Gene3D" id="2.40.440.10">
    <property type="entry name" value="L,D-transpeptidase catalytic domain-like"/>
    <property type="match status" value="1"/>
</dbReference>
<evidence type="ECO:0000256" key="2">
    <source>
        <dbReference type="ARBA" id="ARBA00022679"/>
    </source>
</evidence>
<keyword evidence="6 7" id="KW-0961">Cell wall biogenesis/degradation</keyword>
<evidence type="ECO:0000313" key="10">
    <source>
        <dbReference type="EMBL" id="MBM9503755.1"/>
    </source>
</evidence>